<dbReference type="InterPro" id="IPR037004">
    <property type="entry name" value="Exonuc_VII_ssu_sf"/>
</dbReference>
<proteinExistence type="inferred from homology"/>
<dbReference type="Pfam" id="PF02609">
    <property type="entry name" value="Exonuc_VII_S"/>
    <property type="match status" value="1"/>
</dbReference>
<evidence type="ECO:0000313" key="7">
    <source>
        <dbReference type="EMBL" id="HBP28643.1"/>
    </source>
</evidence>
<dbReference type="EC" id="3.1.11.6" evidence="6"/>
<dbReference type="PANTHER" id="PTHR34137:SF1">
    <property type="entry name" value="EXODEOXYRIBONUCLEASE 7 SMALL SUBUNIT"/>
    <property type="match status" value="1"/>
</dbReference>
<keyword evidence="5 6" id="KW-0269">Exonuclease</keyword>
<comment type="function">
    <text evidence="6">Bidirectionally degrades single-stranded DNA into large acid-insoluble oligonucleotides, which are then degraded further into small acid-soluble oligonucleotides.</text>
</comment>
<dbReference type="GO" id="GO:0005829">
    <property type="term" value="C:cytosol"/>
    <property type="evidence" value="ECO:0007669"/>
    <property type="project" value="TreeGrafter"/>
</dbReference>
<comment type="catalytic activity">
    <reaction evidence="6">
        <text>Exonucleolytic cleavage in either 5'- to 3'- or 3'- to 5'-direction to yield nucleoside 5'-phosphates.</text>
        <dbReference type="EC" id="3.1.11.6"/>
    </reaction>
</comment>
<accession>A0A356LCC3</accession>
<dbReference type="PIRSF" id="PIRSF006488">
    <property type="entry name" value="Exonuc_VII_S"/>
    <property type="match status" value="1"/>
</dbReference>
<evidence type="ECO:0000256" key="2">
    <source>
        <dbReference type="ARBA" id="ARBA00022490"/>
    </source>
</evidence>
<keyword evidence="3 6" id="KW-0540">Nuclease</keyword>
<evidence type="ECO:0000256" key="3">
    <source>
        <dbReference type="ARBA" id="ARBA00022722"/>
    </source>
</evidence>
<comment type="subcellular location">
    <subcellularLocation>
        <location evidence="6">Cytoplasm</location>
    </subcellularLocation>
</comment>
<dbReference type="HAMAP" id="MF_00337">
    <property type="entry name" value="Exonuc_7_S"/>
    <property type="match status" value="1"/>
</dbReference>
<name>A0A356LCC3_9BURK</name>
<dbReference type="AlphaFoldDB" id="A0A356LCC3"/>
<dbReference type="NCBIfam" id="NF002140">
    <property type="entry name" value="PRK00977.1-4"/>
    <property type="match status" value="1"/>
</dbReference>
<dbReference type="NCBIfam" id="TIGR01280">
    <property type="entry name" value="xseB"/>
    <property type="match status" value="1"/>
</dbReference>
<dbReference type="GO" id="GO:0006308">
    <property type="term" value="P:DNA catabolic process"/>
    <property type="evidence" value="ECO:0007669"/>
    <property type="project" value="UniProtKB-UniRule"/>
</dbReference>
<dbReference type="Gene3D" id="1.10.287.1040">
    <property type="entry name" value="Exonuclease VII, small subunit"/>
    <property type="match status" value="1"/>
</dbReference>
<evidence type="ECO:0000256" key="4">
    <source>
        <dbReference type="ARBA" id="ARBA00022801"/>
    </source>
</evidence>
<evidence type="ECO:0000256" key="1">
    <source>
        <dbReference type="ARBA" id="ARBA00009998"/>
    </source>
</evidence>
<dbReference type="GO" id="GO:0009318">
    <property type="term" value="C:exodeoxyribonuclease VII complex"/>
    <property type="evidence" value="ECO:0007669"/>
    <property type="project" value="UniProtKB-UniRule"/>
</dbReference>
<evidence type="ECO:0000313" key="8">
    <source>
        <dbReference type="Proteomes" id="UP000264036"/>
    </source>
</evidence>
<organism evidence="7 8">
    <name type="scientific">Advenella kashmirensis</name>
    <dbReference type="NCBI Taxonomy" id="310575"/>
    <lineage>
        <taxon>Bacteria</taxon>
        <taxon>Pseudomonadati</taxon>
        <taxon>Pseudomonadota</taxon>
        <taxon>Betaproteobacteria</taxon>
        <taxon>Burkholderiales</taxon>
        <taxon>Alcaligenaceae</taxon>
    </lineage>
</organism>
<reference evidence="7 8" key="1">
    <citation type="journal article" date="2018" name="Nat. Biotechnol.">
        <title>A standardized bacterial taxonomy based on genome phylogeny substantially revises the tree of life.</title>
        <authorList>
            <person name="Parks D.H."/>
            <person name="Chuvochina M."/>
            <person name="Waite D.W."/>
            <person name="Rinke C."/>
            <person name="Skarshewski A."/>
            <person name="Chaumeil P.A."/>
            <person name="Hugenholtz P."/>
        </authorList>
    </citation>
    <scope>NUCLEOTIDE SEQUENCE [LARGE SCALE GENOMIC DNA]</scope>
    <source>
        <strain evidence="7">UBA10707</strain>
    </source>
</reference>
<evidence type="ECO:0000256" key="6">
    <source>
        <dbReference type="HAMAP-Rule" id="MF_00337"/>
    </source>
</evidence>
<dbReference type="SUPFAM" id="SSF116842">
    <property type="entry name" value="XseB-like"/>
    <property type="match status" value="1"/>
</dbReference>
<dbReference type="PANTHER" id="PTHR34137">
    <property type="entry name" value="EXODEOXYRIBONUCLEASE 7 SMALL SUBUNIT"/>
    <property type="match status" value="1"/>
</dbReference>
<keyword evidence="4 6" id="KW-0378">Hydrolase</keyword>
<comment type="similarity">
    <text evidence="1 6">Belongs to the XseB family.</text>
</comment>
<comment type="subunit">
    <text evidence="6">Heterooligomer composed of large and small subunits.</text>
</comment>
<gene>
    <name evidence="6 7" type="primary">xseB</name>
    <name evidence="7" type="ORF">DD666_04425</name>
</gene>
<dbReference type="InterPro" id="IPR003761">
    <property type="entry name" value="Exonuc_VII_S"/>
</dbReference>
<protein>
    <recommendedName>
        <fullName evidence="6">Exodeoxyribonuclease 7 small subunit</fullName>
        <ecNumber evidence="6">3.1.11.6</ecNumber>
    </recommendedName>
    <alternativeName>
        <fullName evidence="6">Exodeoxyribonuclease VII small subunit</fullName>
        <shortName evidence="6">Exonuclease VII small subunit</shortName>
    </alternativeName>
</protein>
<dbReference type="EMBL" id="DOEK01000007">
    <property type="protein sequence ID" value="HBP28643.1"/>
    <property type="molecule type" value="Genomic_DNA"/>
</dbReference>
<dbReference type="Proteomes" id="UP000264036">
    <property type="component" value="Unassembled WGS sequence"/>
</dbReference>
<keyword evidence="2 6" id="KW-0963">Cytoplasm</keyword>
<sequence length="84" mass="8990">MTENAKTDTVALPDQFEAALGELESIVTQMEDNSMSLEASIAAYERGVGLARVCQDKLDAAEQQISVLRNNMLVPLGETGSSES</sequence>
<dbReference type="GO" id="GO:0008855">
    <property type="term" value="F:exodeoxyribonuclease VII activity"/>
    <property type="evidence" value="ECO:0007669"/>
    <property type="project" value="UniProtKB-UniRule"/>
</dbReference>
<comment type="caution">
    <text evidence="7">The sequence shown here is derived from an EMBL/GenBank/DDBJ whole genome shotgun (WGS) entry which is preliminary data.</text>
</comment>
<evidence type="ECO:0000256" key="5">
    <source>
        <dbReference type="ARBA" id="ARBA00022839"/>
    </source>
</evidence>